<evidence type="ECO:0000259" key="5">
    <source>
        <dbReference type="PROSITE" id="PS50222"/>
    </source>
</evidence>
<proteinExistence type="predicted"/>
<dbReference type="PROSITE" id="PS50222">
    <property type="entry name" value="EF_HAND_2"/>
    <property type="match status" value="3"/>
</dbReference>
<name>A0AAW2Z685_9EUKA</name>
<feature type="compositionally biased region" description="Low complexity" evidence="4">
    <location>
        <begin position="112"/>
        <end position="127"/>
    </location>
</feature>
<feature type="domain" description="EF-hand" evidence="5">
    <location>
        <begin position="29"/>
        <end position="64"/>
    </location>
</feature>
<feature type="domain" description="EF-hand" evidence="5">
    <location>
        <begin position="176"/>
        <end position="211"/>
    </location>
</feature>
<organism evidence="6 7">
    <name type="scientific">Acrasis kona</name>
    <dbReference type="NCBI Taxonomy" id="1008807"/>
    <lineage>
        <taxon>Eukaryota</taxon>
        <taxon>Discoba</taxon>
        <taxon>Heterolobosea</taxon>
        <taxon>Tetramitia</taxon>
        <taxon>Eutetramitia</taxon>
        <taxon>Acrasidae</taxon>
        <taxon>Acrasis</taxon>
    </lineage>
</organism>
<protein>
    <submittedName>
        <fullName evidence="6">Calmodulin</fullName>
    </submittedName>
</protein>
<dbReference type="PROSITE" id="PS00018">
    <property type="entry name" value="EF_HAND_1"/>
    <property type="match status" value="3"/>
</dbReference>
<keyword evidence="2" id="KW-0677">Repeat</keyword>
<dbReference type="InterPro" id="IPR011992">
    <property type="entry name" value="EF-hand-dom_pair"/>
</dbReference>
<dbReference type="GO" id="GO:0043226">
    <property type="term" value="C:organelle"/>
    <property type="evidence" value="ECO:0007669"/>
    <property type="project" value="UniProtKB-ARBA"/>
</dbReference>
<gene>
    <name evidence="6" type="ORF">AKO1_003776</name>
</gene>
<feature type="compositionally biased region" description="Polar residues" evidence="4">
    <location>
        <begin position="95"/>
        <end position="104"/>
    </location>
</feature>
<dbReference type="InterPro" id="IPR002048">
    <property type="entry name" value="EF_hand_dom"/>
</dbReference>
<dbReference type="AlphaFoldDB" id="A0AAW2Z685"/>
<accession>A0AAW2Z685</accession>
<dbReference type="Proteomes" id="UP001431209">
    <property type="component" value="Unassembled WGS sequence"/>
</dbReference>
<keyword evidence="7" id="KW-1185">Reference proteome</keyword>
<sequence length="247" mass="27470">MLAMDHTTRPRRQSTVTVKEQVNHTLSKDELVMLRHTFSLFDRDGDGIITATELGSVLKSLNQGISHADVKALIHEVSNSDVISFDEFVTLMRTPASQPNQSRSTMRRGSLPGSPKTPKTPTSPTTGLFGAFSKKATISPTTPKAPIKPTSKPFSISNLFKKKIVEVEDDVVEDMDPLDEMRQVFKVFDINGDGFVSISEMKNIMSKLGLGIMMNEDELRSLFKLVDKDDDGHINFDEFVQLFSMSS</sequence>
<dbReference type="InterPro" id="IPR018247">
    <property type="entry name" value="EF_Hand_1_Ca_BS"/>
</dbReference>
<evidence type="ECO:0000256" key="1">
    <source>
        <dbReference type="ARBA" id="ARBA00022723"/>
    </source>
</evidence>
<dbReference type="InterPro" id="IPR039647">
    <property type="entry name" value="EF_hand_pair_protein_CML-like"/>
</dbReference>
<feature type="region of interest" description="Disordered" evidence="4">
    <location>
        <begin position="94"/>
        <end position="132"/>
    </location>
</feature>
<evidence type="ECO:0000313" key="7">
    <source>
        <dbReference type="Proteomes" id="UP001431209"/>
    </source>
</evidence>
<dbReference type="GO" id="GO:0005509">
    <property type="term" value="F:calcium ion binding"/>
    <property type="evidence" value="ECO:0007669"/>
    <property type="project" value="InterPro"/>
</dbReference>
<reference evidence="6 7" key="1">
    <citation type="submission" date="2024-03" db="EMBL/GenBank/DDBJ databases">
        <title>The Acrasis kona genome and developmental transcriptomes reveal deep origins of eukaryotic multicellular pathways.</title>
        <authorList>
            <person name="Sheikh S."/>
            <person name="Fu C.-J."/>
            <person name="Brown M.W."/>
            <person name="Baldauf S.L."/>
        </authorList>
    </citation>
    <scope>NUCLEOTIDE SEQUENCE [LARGE SCALE GENOMIC DNA]</scope>
    <source>
        <strain evidence="6 7">ATCC MYA-3509</strain>
    </source>
</reference>
<dbReference type="EMBL" id="JAOPGA020001095">
    <property type="protein sequence ID" value="KAL0484985.1"/>
    <property type="molecule type" value="Genomic_DNA"/>
</dbReference>
<evidence type="ECO:0000256" key="2">
    <source>
        <dbReference type="ARBA" id="ARBA00022737"/>
    </source>
</evidence>
<comment type="caution">
    <text evidence="6">The sequence shown here is derived from an EMBL/GenBank/DDBJ whole genome shotgun (WGS) entry which is preliminary data.</text>
</comment>
<keyword evidence="3" id="KW-0106">Calcium</keyword>
<dbReference type="Pfam" id="PF13499">
    <property type="entry name" value="EF-hand_7"/>
    <property type="match status" value="2"/>
</dbReference>
<evidence type="ECO:0000256" key="3">
    <source>
        <dbReference type="ARBA" id="ARBA00022837"/>
    </source>
</evidence>
<dbReference type="SUPFAM" id="SSF47473">
    <property type="entry name" value="EF-hand"/>
    <property type="match status" value="1"/>
</dbReference>
<dbReference type="SMART" id="SM00054">
    <property type="entry name" value="EFh"/>
    <property type="match status" value="4"/>
</dbReference>
<feature type="domain" description="EF-hand" evidence="5">
    <location>
        <begin position="214"/>
        <end position="247"/>
    </location>
</feature>
<dbReference type="Gene3D" id="1.10.238.10">
    <property type="entry name" value="EF-hand"/>
    <property type="match status" value="2"/>
</dbReference>
<dbReference type="FunFam" id="1.10.238.10:FF:000003">
    <property type="entry name" value="Calmodulin A"/>
    <property type="match status" value="1"/>
</dbReference>
<evidence type="ECO:0000313" key="6">
    <source>
        <dbReference type="EMBL" id="KAL0484985.1"/>
    </source>
</evidence>
<dbReference type="CDD" id="cd00051">
    <property type="entry name" value="EFh"/>
    <property type="match status" value="2"/>
</dbReference>
<dbReference type="FunFam" id="1.10.238.10:FF:000178">
    <property type="entry name" value="Calmodulin-2 A"/>
    <property type="match status" value="1"/>
</dbReference>
<dbReference type="PANTHER" id="PTHR10891">
    <property type="entry name" value="EF-HAND CALCIUM-BINDING DOMAIN CONTAINING PROTEIN"/>
    <property type="match status" value="1"/>
</dbReference>
<evidence type="ECO:0000256" key="4">
    <source>
        <dbReference type="SAM" id="MobiDB-lite"/>
    </source>
</evidence>
<keyword evidence="1" id="KW-0479">Metal-binding</keyword>